<gene>
    <name evidence="1" type="ORF">C5167_011187</name>
</gene>
<organism evidence="1 2">
    <name type="scientific">Papaver somniferum</name>
    <name type="common">Opium poppy</name>
    <dbReference type="NCBI Taxonomy" id="3469"/>
    <lineage>
        <taxon>Eukaryota</taxon>
        <taxon>Viridiplantae</taxon>
        <taxon>Streptophyta</taxon>
        <taxon>Embryophyta</taxon>
        <taxon>Tracheophyta</taxon>
        <taxon>Spermatophyta</taxon>
        <taxon>Magnoliopsida</taxon>
        <taxon>Ranunculales</taxon>
        <taxon>Papaveraceae</taxon>
        <taxon>Papaveroideae</taxon>
        <taxon>Papaver</taxon>
    </lineage>
</organism>
<name>A0A4Y7K658_PAPSO</name>
<dbReference type="Gramene" id="RZC67485">
    <property type="protein sequence ID" value="RZC67485"/>
    <property type="gene ID" value="C5167_011187"/>
</dbReference>
<dbReference type="Proteomes" id="UP000316621">
    <property type="component" value="Chromosome 6"/>
</dbReference>
<proteinExistence type="predicted"/>
<sequence>MDEREVLDFSLLAKLVNYSGESLLPTSKISIVPAHW</sequence>
<evidence type="ECO:0000313" key="1">
    <source>
        <dbReference type="EMBL" id="RZC67485.1"/>
    </source>
</evidence>
<accession>A0A4Y7K658</accession>
<reference evidence="1 2" key="1">
    <citation type="journal article" date="2018" name="Science">
        <title>The opium poppy genome and morphinan production.</title>
        <authorList>
            <person name="Guo L."/>
            <person name="Winzer T."/>
            <person name="Yang X."/>
            <person name="Li Y."/>
            <person name="Ning Z."/>
            <person name="He Z."/>
            <person name="Teodor R."/>
            <person name="Lu Y."/>
            <person name="Bowser T.A."/>
            <person name="Graham I.A."/>
            <person name="Ye K."/>
        </authorList>
    </citation>
    <scope>NUCLEOTIDE SEQUENCE [LARGE SCALE GENOMIC DNA]</scope>
    <source>
        <strain evidence="2">cv. HN1</strain>
        <tissue evidence="1">Leaves</tissue>
    </source>
</reference>
<protein>
    <submittedName>
        <fullName evidence="1">Uncharacterized protein</fullName>
    </submittedName>
</protein>
<evidence type="ECO:0000313" key="2">
    <source>
        <dbReference type="Proteomes" id="UP000316621"/>
    </source>
</evidence>
<keyword evidence="2" id="KW-1185">Reference proteome</keyword>
<dbReference type="EMBL" id="CM010720">
    <property type="protein sequence ID" value="RZC67485.1"/>
    <property type="molecule type" value="Genomic_DNA"/>
</dbReference>
<dbReference type="AlphaFoldDB" id="A0A4Y7K658"/>